<evidence type="ECO:0000256" key="6">
    <source>
        <dbReference type="ARBA" id="ARBA00022741"/>
    </source>
</evidence>
<dbReference type="STRING" id="225164.V4AAU4"/>
<dbReference type="RefSeq" id="XP_009048174.1">
    <property type="nucleotide sequence ID" value="XM_009049926.1"/>
</dbReference>
<accession>V4AAU4</accession>
<dbReference type="InterPro" id="IPR027417">
    <property type="entry name" value="P-loop_NTPase"/>
</dbReference>
<dbReference type="HOGENOM" id="CLU_079096_3_1_1"/>
<dbReference type="HAMAP" id="MF_00039">
    <property type="entry name" value="Adenylate_kinase_AK6"/>
    <property type="match status" value="1"/>
</dbReference>
<dbReference type="GO" id="GO:0006364">
    <property type="term" value="P:rRNA processing"/>
    <property type="evidence" value="ECO:0007669"/>
    <property type="project" value="UniProtKB-KW"/>
</dbReference>
<dbReference type="OrthoDB" id="10251185at2759"/>
<comment type="subunit">
    <text evidence="10">Monomer and homodimer. Interacts with small ribosomal subunit protein uS11. Not a structural component of 43S pre-ribosomes, but transiently interacts with them by binding to uS11.</text>
</comment>
<keyword evidence="8 10" id="KW-0067">ATP-binding</keyword>
<dbReference type="GO" id="GO:0005634">
    <property type="term" value="C:nucleus"/>
    <property type="evidence" value="ECO:0007669"/>
    <property type="project" value="UniProtKB-SubCell"/>
</dbReference>
<dbReference type="CTD" id="20246020"/>
<keyword evidence="7 10" id="KW-0418">Kinase</keyword>
<protein>
    <recommendedName>
        <fullName evidence="10">Adenylate kinase isoenzyme 6 homolog</fullName>
        <shortName evidence="10">AK6</shortName>
        <ecNumber evidence="10">2.7.4.3</ecNumber>
    </recommendedName>
    <alternativeName>
        <fullName evidence="10">Dual activity adenylate kinase/ATPase</fullName>
        <shortName evidence="10">AK/ATPase</shortName>
    </alternativeName>
</protein>
<evidence type="ECO:0000256" key="9">
    <source>
        <dbReference type="ARBA" id="ARBA00023242"/>
    </source>
</evidence>
<comment type="caution">
    <text evidence="10">Lacks conserved residue(s) required for the propagation of feature annotation.</text>
</comment>
<keyword evidence="3 10" id="KW-0690">Ribosome biogenesis</keyword>
<keyword evidence="2 10" id="KW-0963">Cytoplasm</keyword>
<dbReference type="GeneID" id="20246020"/>
<dbReference type="Pfam" id="PF13238">
    <property type="entry name" value="AAA_18"/>
    <property type="match status" value="1"/>
</dbReference>
<dbReference type="AlphaFoldDB" id="V4AAU4"/>
<comment type="catalytic activity">
    <reaction evidence="10">
        <text>ATP + H2O = ADP + phosphate + H(+)</text>
        <dbReference type="Rhea" id="RHEA:13065"/>
        <dbReference type="ChEBI" id="CHEBI:15377"/>
        <dbReference type="ChEBI" id="CHEBI:15378"/>
        <dbReference type="ChEBI" id="CHEBI:30616"/>
        <dbReference type="ChEBI" id="CHEBI:43474"/>
        <dbReference type="ChEBI" id="CHEBI:456216"/>
    </reaction>
</comment>
<feature type="binding site" evidence="10">
    <location>
        <position position="20"/>
    </location>
    <ligand>
        <name>ATP</name>
        <dbReference type="ChEBI" id="CHEBI:30616"/>
    </ligand>
</feature>
<dbReference type="SUPFAM" id="SSF52540">
    <property type="entry name" value="P-loop containing nucleoside triphosphate hydrolases"/>
    <property type="match status" value="1"/>
</dbReference>
<feature type="binding site" evidence="10">
    <location>
        <position position="22"/>
    </location>
    <ligand>
        <name>ATP</name>
        <dbReference type="ChEBI" id="CHEBI:30616"/>
    </ligand>
</feature>
<evidence type="ECO:0000256" key="5">
    <source>
        <dbReference type="ARBA" id="ARBA00022679"/>
    </source>
</evidence>
<feature type="binding site" evidence="10">
    <location>
        <position position="114"/>
    </location>
    <ligand>
        <name>ATP</name>
        <dbReference type="ChEBI" id="CHEBI:30616"/>
    </ligand>
</feature>
<dbReference type="EMBL" id="KB200538">
    <property type="protein sequence ID" value="ESP01124.1"/>
    <property type="molecule type" value="Genomic_DNA"/>
</dbReference>
<comment type="catalytic activity">
    <reaction evidence="1 10">
        <text>AMP + ATP = 2 ADP</text>
        <dbReference type="Rhea" id="RHEA:12973"/>
        <dbReference type="ChEBI" id="CHEBI:30616"/>
        <dbReference type="ChEBI" id="CHEBI:456215"/>
        <dbReference type="ChEBI" id="CHEBI:456216"/>
        <dbReference type="EC" id="2.7.4.3"/>
    </reaction>
</comment>
<evidence type="ECO:0000256" key="4">
    <source>
        <dbReference type="ARBA" id="ARBA00022552"/>
    </source>
</evidence>
<evidence type="ECO:0000313" key="11">
    <source>
        <dbReference type="EMBL" id="ESP01124.1"/>
    </source>
</evidence>
<dbReference type="KEGG" id="lgi:LOTGIDRAFT_207723"/>
<dbReference type="GO" id="GO:0005737">
    <property type="term" value="C:cytoplasm"/>
    <property type="evidence" value="ECO:0007669"/>
    <property type="project" value="UniProtKB-SubCell"/>
</dbReference>
<feature type="region of interest" description="NMPbind" evidence="10">
    <location>
        <begin position="38"/>
        <end position="61"/>
    </location>
</feature>
<keyword evidence="5 10" id="KW-0808">Transferase</keyword>
<sequence>MAGSLPRGPNILITGTPGTGKTTLAQEVAQRTNLKYINIGEVAKENDLYDGFDAEYQCPIMDEDRVIDELEDTMVDGGNIVDYHGCEFFPERWFHLVVVLRTDTALLYNRLEKRGYHSKKLEDNVQCEIFRTILDEALESYKTNIVEELPSNTPEEMEENIEKITAWLNQWNAT</sequence>
<gene>
    <name evidence="11" type="ORF">LOTGIDRAFT_207723</name>
</gene>
<dbReference type="OMA" id="QCEIFGT"/>
<feature type="binding site" evidence="10">
    <location>
        <position position="23"/>
    </location>
    <ligand>
        <name>ATP</name>
        <dbReference type="ChEBI" id="CHEBI:30616"/>
    </ligand>
</feature>
<evidence type="ECO:0000256" key="7">
    <source>
        <dbReference type="ARBA" id="ARBA00022777"/>
    </source>
</evidence>
<evidence type="ECO:0000256" key="10">
    <source>
        <dbReference type="HAMAP-Rule" id="MF_03173"/>
    </source>
</evidence>
<evidence type="ECO:0000313" key="12">
    <source>
        <dbReference type="Proteomes" id="UP000030746"/>
    </source>
</evidence>
<name>V4AAU4_LOTGI</name>
<reference evidence="11 12" key="1">
    <citation type="journal article" date="2013" name="Nature">
        <title>Insights into bilaterian evolution from three spiralian genomes.</title>
        <authorList>
            <person name="Simakov O."/>
            <person name="Marletaz F."/>
            <person name="Cho S.J."/>
            <person name="Edsinger-Gonzales E."/>
            <person name="Havlak P."/>
            <person name="Hellsten U."/>
            <person name="Kuo D.H."/>
            <person name="Larsson T."/>
            <person name="Lv J."/>
            <person name="Arendt D."/>
            <person name="Savage R."/>
            <person name="Osoegawa K."/>
            <person name="de Jong P."/>
            <person name="Grimwood J."/>
            <person name="Chapman J.A."/>
            <person name="Shapiro H."/>
            <person name="Aerts A."/>
            <person name="Otillar R.P."/>
            <person name="Terry A.Y."/>
            <person name="Boore J.L."/>
            <person name="Grigoriev I.V."/>
            <person name="Lindberg D.R."/>
            <person name="Seaver E.C."/>
            <person name="Weisblat D.A."/>
            <person name="Putnam N.H."/>
            <person name="Rokhsar D.S."/>
        </authorList>
    </citation>
    <scope>NUCLEOTIDE SEQUENCE [LARGE SCALE GENOMIC DNA]</scope>
</reference>
<dbReference type="PANTHER" id="PTHR12595">
    <property type="entry name" value="POS9-ACTIVATING FACTOR FAP7-RELATED"/>
    <property type="match status" value="1"/>
</dbReference>
<dbReference type="Gene3D" id="3.40.50.300">
    <property type="entry name" value="P-loop containing nucleotide triphosphate hydrolases"/>
    <property type="match status" value="1"/>
</dbReference>
<comment type="subcellular location">
    <subcellularLocation>
        <location evidence="10">Cytoplasm</location>
    </subcellularLocation>
    <subcellularLocation>
        <location evidence="10">Nucleus</location>
    </subcellularLocation>
</comment>
<comment type="similarity">
    <text evidence="10">Belongs to the adenylate kinase family. AK6 subfamily.</text>
</comment>
<dbReference type="GO" id="GO:0005524">
    <property type="term" value="F:ATP binding"/>
    <property type="evidence" value="ECO:0007669"/>
    <property type="project" value="UniProtKB-KW"/>
</dbReference>
<organism evidence="11 12">
    <name type="scientific">Lottia gigantea</name>
    <name type="common">Giant owl limpet</name>
    <dbReference type="NCBI Taxonomy" id="225164"/>
    <lineage>
        <taxon>Eukaryota</taxon>
        <taxon>Metazoa</taxon>
        <taxon>Spiralia</taxon>
        <taxon>Lophotrochozoa</taxon>
        <taxon>Mollusca</taxon>
        <taxon>Gastropoda</taxon>
        <taxon>Patellogastropoda</taxon>
        <taxon>Lottioidea</taxon>
        <taxon>Lottiidae</taxon>
        <taxon>Lottia</taxon>
    </lineage>
</organism>
<keyword evidence="9 10" id="KW-0539">Nucleus</keyword>
<dbReference type="FunFam" id="3.40.50.300:FF:000372">
    <property type="entry name" value="Adenylate kinase isoenzyme 6 homolog"/>
    <property type="match status" value="1"/>
</dbReference>
<feature type="region of interest" description="LID" evidence="10">
    <location>
        <begin position="113"/>
        <end position="123"/>
    </location>
</feature>
<keyword evidence="4 10" id="KW-0698">rRNA processing</keyword>
<evidence type="ECO:0000256" key="1">
    <source>
        <dbReference type="ARBA" id="ARBA00000582"/>
    </source>
</evidence>
<evidence type="ECO:0000256" key="8">
    <source>
        <dbReference type="ARBA" id="ARBA00022840"/>
    </source>
</evidence>
<comment type="function">
    <text evidence="10">Broad-specificity nucleoside monophosphate (NMP) kinase that catalyzes the reversible transfer of the terminal phosphate group between nucleoside triphosphates and monophosphates. Has also ATPase activity. Involved in the late cytoplasmic maturation steps of the 40S ribosomal particles, specifically 18S rRNA maturation. While NMP activity is not required for ribosome maturation, ATPase activity is. Associates transiently with small ribosomal subunit protein uS11. ATP hydrolysis breaks the interaction with uS11. May temporarily remove uS11 from the ribosome to enable a conformational change of the ribosomal RNA that is needed for the final maturation step of the small ribosomal subunit. Its NMP activity may have a role in nuclear energy homeostasis.</text>
</comment>
<dbReference type="GO" id="GO:0042274">
    <property type="term" value="P:ribosomal small subunit biogenesis"/>
    <property type="evidence" value="ECO:0007669"/>
    <property type="project" value="UniProtKB-UniRule"/>
</dbReference>
<evidence type="ECO:0000256" key="2">
    <source>
        <dbReference type="ARBA" id="ARBA00022490"/>
    </source>
</evidence>
<dbReference type="EC" id="2.7.4.3" evidence="10"/>
<feature type="binding site" evidence="10">
    <location>
        <position position="18"/>
    </location>
    <ligand>
        <name>ATP</name>
        <dbReference type="ChEBI" id="CHEBI:30616"/>
    </ligand>
</feature>
<dbReference type="PANTHER" id="PTHR12595:SF0">
    <property type="entry name" value="ADENYLATE KINASE ISOENZYME 6"/>
    <property type="match status" value="1"/>
</dbReference>
<keyword evidence="6 10" id="KW-0547">Nucleotide-binding</keyword>
<dbReference type="GO" id="GO:0016887">
    <property type="term" value="F:ATP hydrolysis activity"/>
    <property type="evidence" value="ECO:0007669"/>
    <property type="project" value="UniProtKB-UniRule"/>
</dbReference>
<keyword evidence="12" id="KW-1185">Reference proteome</keyword>
<dbReference type="Proteomes" id="UP000030746">
    <property type="component" value="Unassembled WGS sequence"/>
</dbReference>
<dbReference type="GO" id="GO:0004017">
    <property type="term" value="F:AMP kinase activity"/>
    <property type="evidence" value="ECO:0007669"/>
    <property type="project" value="UniProtKB-UniRule"/>
</dbReference>
<feature type="binding site" evidence="10">
    <location>
        <position position="21"/>
    </location>
    <ligand>
        <name>ATP</name>
        <dbReference type="ChEBI" id="CHEBI:30616"/>
    </ligand>
</feature>
<evidence type="ECO:0000256" key="3">
    <source>
        <dbReference type="ARBA" id="ARBA00022517"/>
    </source>
</evidence>
<dbReference type="InterPro" id="IPR020618">
    <property type="entry name" value="Adenyl_kinase_AK6"/>
</dbReference>
<proteinExistence type="inferred from homology"/>